<keyword evidence="6 9" id="KW-0378">Hydrolase</keyword>
<dbReference type="Pfam" id="PF09827">
    <property type="entry name" value="CRISPR_Cas2"/>
    <property type="match status" value="1"/>
</dbReference>
<dbReference type="Gene3D" id="3.30.70.240">
    <property type="match status" value="1"/>
</dbReference>
<dbReference type="GO" id="GO:0051607">
    <property type="term" value="P:defense response to virus"/>
    <property type="evidence" value="ECO:0007669"/>
    <property type="project" value="UniProtKB-UniRule"/>
</dbReference>
<comment type="subunit">
    <text evidence="9">Homodimer, forms a heterotetramer with a Cas1 homodimer.</text>
</comment>
<evidence type="ECO:0000256" key="2">
    <source>
        <dbReference type="ARBA" id="ARBA00009959"/>
    </source>
</evidence>
<dbReference type="SUPFAM" id="SSF143430">
    <property type="entry name" value="TTP0101/SSO1404-like"/>
    <property type="match status" value="1"/>
</dbReference>
<dbReference type="HAMAP" id="MF_01471">
    <property type="entry name" value="Cas2"/>
    <property type="match status" value="1"/>
</dbReference>
<sequence length="101" mass="11709">MRLIVFFDLPIETTEEKRAYRHFRKFLIQEGFIMVQQSVYAKLVLNGTAANLLRKRIKKACPTKGLVQVLTVTEKQYAAIDLMVGKEQDHVVANEKRLVIF</sequence>
<evidence type="ECO:0000256" key="5">
    <source>
        <dbReference type="ARBA" id="ARBA00022759"/>
    </source>
</evidence>
<dbReference type="EC" id="3.1.-.-" evidence="9"/>
<dbReference type="InterPro" id="IPR021127">
    <property type="entry name" value="CRISPR_associated_Cas2"/>
</dbReference>
<dbReference type="GO" id="GO:0016787">
    <property type="term" value="F:hydrolase activity"/>
    <property type="evidence" value="ECO:0007669"/>
    <property type="project" value="UniProtKB-KW"/>
</dbReference>
<reference evidence="10 11" key="1">
    <citation type="submission" date="2012-12" db="EMBL/GenBank/DDBJ databases">
        <title>Novel taxa of Listeriaceae from agricultural environments in the United States.</title>
        <authorList>
            <person name="den Bakker H.C."/>
            <person name="Allred A."/>
            <person name="Warchocki S."/>
            <person name="Wright E.M."/>
            <person name="Burrell A."/>
            <person name="Nightingale K.K."/>
            <person name="Kephart D."/>
            <person name="Wiedmann M."/>
        </authorList>
    </citation>
    <scope>NUCLEOTIDE SEQUENCE [LARGE SCALE GENOMIC DNA]</scope>
    <source>
        <strain evidence="10 11">FSL F6-1037</strain>
    </source>
</reference>
<evidence type="ECO:0000256" key="6">
    <source>
        <dbReference type="ARBA" id="ARBA00022801"/>
    </source>
</evidence>
<dbReference type="GO" id="GO:0043571">
    <property type="term" value="P:maintenance of CRISPR repeat elements"/>
    <property type="evidence" value="ECO:0007669"/>
    <property type="project" value="UniProtKB-UniRule"/>
</dbReference>
<comment type="similarity">
    <text evidence="2 9">Belongs to the CRISPR-associated endoribonuclease Cas2 protein family.</text>
</comment>
<evidence type="ECO:0000256" key="7">
    <source>
        <dbReference type="ARBA" id="ARBA00022842"/>
    </source>
</evidence>
<evidence type="ECO:0000313" key="11">
    <source>
        <dbReference type="Proteomes" id="UP000019243"/>
    </source>
</evidence>
<gene>
    <name evidence="9" type="primary">cas2</name>
    <name evidence="10" type="ORF">BCAMP_03935</name>
</gene>
<name>W7D6Z4_9LIST</name>
<accession>W7D6Z4</accession>
<dbReference type="EMBL" id="AODH01000013">
    <property type="protein sequence ID" value="EUJ41133.1"/>
    <property type="molecule type" value="Genomic_DNA"/>
</dbReference>
<evidence type="ECO:0000256" key="3">
    <source>
        <dbReference type="ARBA" id="ARBA00022722"/>
    </source>
</evidence>
<feature type="binding site" evidence="9">
    <location>
        <position position="8"/>
    </location>
    <ligand>
        <name>Mg(2+)</name>
        <dbReference type="ChEBI" id="CHEBI:18420"/>
        <note>catalytic</note>
    </ligand>
</feature>
<dbReference type="GO" id="GO:0046872">
    <property type="term" value="F:metal ion binding"/>
    <property type="evidence" value="ECO:0007669"/>
    <property type="project" value="UniProtKB-UniRule"/>
</dbReference>
<keyword evidence="8 9" id="KW-0051">Antiviral defense</keyword>
<proteinExistence type="inferred from homology"/>
<evidence type="ECO:0000313" key="10">
    <source>
        <dbReference type="EMBL" id="EUJ41133.1"/>
    </source>
</evidence>
<dbReference type="InterPro" id="IPR019199">
    <property type="entry name" value="Virulence_VapD/CRISPR_Cas2"/>
</dbReference>
<dbReference type="GO" id="GO:0004521">
    <property type="term" value="F:RNA endonuclease activity"/>
    <property type="evidence" value="ECO:0007669"/>
    <property type="project" value="InterPro"/>
</dbReference>
<evidence type="ECO:0000256" key="1">
    <source>
        <dbReference type="ARBA" id="ARBA00001946"/>
    </source>
</evidence>
<dbReference type="OrthoDB" id="9791737at2"/>
<protein>
    <recommendedName>
        <fullName evidence="9">CRISPR-associated endoribonuclease Cas2</fullName>
        <ecNumber evidence="9">3.1.-.-</ecNumber>
    </recommendedName>
</protein>
<evidence type="ECO:0000256" key="4">
    <source>
        <dbReference type="ARBA" id="ARBA00022723"/>
    </source>
</evidence>
<keyword evidence="7 9" id="KW-0460">Magnesium</keyword>
<keyword evidence="5 9" id="KW-0255">Endonuclease</keyword>
<evidence type="ECO:0000256" key="9">
    <source>
        <dbReference type="HAMAP-Rule" id="MF_01471"/>
    </source>
</evidence>
<organism evidence="10 11">
    <name type="scientific">Brochothrix campestris FSL F6-1037</name>
    <dbReference type="NCBI Taxonomy" id="1265861"/>
    <lineage>
        <taxon>Bacteria</taxon>
        <taxon>Bacillati</taxon>
        <taxon>Bacillota</taxon>
        <taxon>Bacilli</taxon>
        <taxon>Bacillales</taxon>
        <taxon>Listeriaceae</taxon>
        <taxon>Brochothrix</taxon>
    </lineage>
</organism>
<dbReference type="AlphaFoldDB" id="W7D6Z4"/>
<comment type="cofactor">
    <cofactor evidence="1 9">
        <name>Mg(2+)</name>
        <dbReference type="ChEBI" id="CHEBI:18420"/>
    </cofactor>
</comment>
<comment type="caution">
    <text evidence="10">The sequence shown here is derived from an EMBL/GenBank/DDBJ whole genome shotgun (WGS) entry which is preliminary data.</text>
</comment>
<dbReference type="Proteomes" id="UP000019243">
    <property type="component" value="Unassembled WGS sequence"/>
</dbReference>
<keyword evidence="11" id="KW-1185">Reference proteome</keyword>
<comment type="function">
    <text evidence="9">CRISPR (clustered regularly interspaced short palindromic repeat), is an adaptive immune system that provides protection against mobile genetic elements (viruses, transposable elements and conjugative plasmids). CRISPR clusters contain sequences complementary to antecedent mobile elements and target invading nucleic acids. CRISPR clusters are transcribed and processed into CRISPR RNA (crRNA). Functions as a ssRNA-specific endoribonuclease. Involved in the integration of spacer DNA into the CRISPR cassette.</text>
</comment>
<keyword evidence="4 9" id="KW-0479">Metal-binding</keyword>
<evidence type="ECO:0000256" key="8">
    <source>
        <dbReference type="ARBA" id="ARBA00023118"/>
    </source>
</evidence>
<dbReference type="STRING" id="1265861.BCAMP_03935"/>
<dbReference type="NCBIfam" id="TIGR01573">
    <property type="entry name" value="cas2"/>
    <property type="match status" value="1"/>
</dbReference>
<keyword evidence="3 9" id="KW-0540">Nuclease</keyword>